<protein>
    <recommendedName>
        <fullName evidence="5">Cilia- and flagella-associated protein 251</fullName>
    </recommendedName>
</protein>
<name>A0A921Z0D1_MANSE</name>
<dbReference type="EMBL" id="JH668360">
    <property type="protein sequence ID" value="KAG6448661.1"/>
    <property type="molecule type" value="Genomic_DNA"/>
</dbReference>
<dbReference type="OrthoDB" id="4899631at2759"/>
<dbReference type="InterPro" id="IPR001680">
    <property type="entry name" value="WD40_rpt"/>
</dbReference>
<accession>A0A921Z0D1</accession>
<evidence type="ECO:0000256" key="3">
    <source>
        <dbReference type="ARBA" id="ARBA00022737"/>
    </source>
</evidence>
<feature type="region of interest" description="Disordered" evidence="6">
    <location>
        <begin position="1012"/>
        <end position="1037"/>
    </location>
</feature>
<organism evidence="7 8">
    <name type="scientific">Manduca sexta</name>
    <name type="common">Tobacco hawkmoth</name>
    <name type="synonym">Tobacco hornworm</name>
    <dbReference type="NCBI Taxonomy" id="7130"/>
    <lineage>
        <taxon>Eukaryota</taxon>
        <taxon>Metazoa</taxon>
        <taxon>Ecdysozoa</taxon>
        <taxon>Arthropoda</taxon>
        <taxon>Hexapoda</taxon>
        <taxon>Insecta</taxon>
        <taxon>Pterygota</taxon>
        <taxon>Neoptera</taxon>
        <taxon>Endopterygota</taxon>
        <taxon>Lepidoptera</taxon>
        <taxon>Glossata</taxon>
        <taxon>Ditrysia</taxon>
        <taxon>Bombycoidea</taxon>
        <taxon>Sphingidae</taxon>
        <taxon>Sphinginae</taxon>
        <taxon>Sphingini</taxon>
        <taxon>Manduca</taxon>
    </lineage>
</organism>
<sequence>MQTNPMEKYHSMPNIRSTTSDLDMRRLYSLSLSQIRRHSGFAEYHHKPTPFSIRWIHGYNPKVGVINLNDRGTTTAFYAAANCAVLYNWTTNQMRILQGHRHTITAIASDSTGKWLVTADSGPENILIIWDSTDYFPQKTLFSPHGDVKVAGVTLSPDAKYLLTLGYPERTTIYWWIWVYGLEQPHATLEVEISKDAVIDMGFNPNNTEQFLLMTKLDVWIGVSKKVFVIERGLLKETNDYELKIKKLDKNITPECGQLTCYTFVGVTSQVLVATSRGSVLIFGYTIEYQEDVGPTSYENLRFVKVLKVEKQKINVIKNIDGVLVTGNSGGEFHFYDYQLKLLYWVHGFSVDNVKGISFNIAPRSYQIFDPKCNKPCPCWEKVVAKYDTLTGVLKQKLIKRRMPSDATVGSKPFLVRDFIVCTVEIKKVISTQNQGVGFVDFVTENFVTILDNVVSTALAVSVHPEKPFVCVGYADGNLELYNFITHKLFVRLDLRKHFTVTIPPKNDSIKCIHEVNVPKLSVTCLKYSPSGLHLACGLNTGGLLFLDPTTMAIITNKPFLDTSHAIKEINFSCDSIRLALADAGRTVCVYKFNCNTFEWSFIGKHRSHYKDITSVFFLPQKNEDGEYKLVSLGSDRIMVEYDVGQSSEEYLEIYSLDRVEQTAVPLCGIVWPTPKDLDPAQYRTNLPTILIANDEFKYKIVNYSTTMTLSTVLGPRFEHPVRKMQLVTREEDGCELQYLVFATKNVIGLQKLPLDGNPWKHIGLLAHPAQVTEMSFRGDNGVMFTIGAKDSCVFQWAANYRSVESTTKQGGPDLDPYYCLIENGRPGWLFQEIRDLFYYVQILCQGTFSPAMRRVKDYIPIDSLPDLMRALGFFPSEYEVENLLEEAKYKVYLYNPVTEIDFEEFVKLYINHRPAFGYNYKKLRNAFRNFAYMQKEVYKMHRDEFIDMLENYGERFPRELSWYLLSILSGHSAEDRANMSEGDFSFLPEEITFSDLVTNILGIQDMDNVSEQNSGMEGSCASQSQHTASSGDSEDK</sequence>
<dbReference type="SUPFAM" id="SSF47473">
    <property type="entry name" value="EF-hand"/>
    <property type="match status" value="1"/>
</dbReference>
<dbReference type="InterPro" id="IPR036322">
    <property type="entry name" value="WD40_repeat_dom_sf"/>
</dbReference>
<dbReference type="Gene3D" id="2.130.10.10">
    <property type="entry name" value="YVTN repeat-like/Quinoprotein amine dehydrogenase"/>
    <property type="match status" value="2"/>
</dbReference>
<keyword evidence="2" id="KW-0853">WD repeat</keyword>
<comment type="caution">
    <text evidence="7">The sequence shown here is derived from an EMBL/GenBank/DDBJ whole genome shotgun (WGS) entry which is preliminary data.</text>
</comment>
<keyword evidence="4" id="KW-0966">Cell projection</keyword>
<dbReference type="SUPFAM" id="SSF50978">
    <property type="entry name" value="WD40 repeat-like"/>
    <property type="match status" value="2"/>
</dbReference>
<keyword evidence="8" id="KW-1185">Reference proteome</keyword>
<evidence type="ECO:0000256" key="1">
    <source>
        <dbReference type="ARBA" id="ARBA00004138"/>
    </source>
</evidence>
<dbReference type="PANTHER" id="PTHR13720:SF13">
    <property type="entry name" value="CILIA- AND FLAGELLA-ASSOCIATED PROTEIN 251"/>
    <property type="match status" value="1"/>
</dbReference>
<dbReference type="Gene3D" id="1.10.238.10">
    <property type="entry name" value="EF-hand"/>
    <property type="match status" value="1"/>
</dbReference>
<comment type="subcellular location">
    <subcellularLocation>
        <location evidence="1">Cell projection</location>
        <location evidence="1">Cilium</location>
    </subcellularLocation>
</comment>
<dbReference type="InterPro" id="IPR011992">
    <property type="entry name" value="EF-hand-dom_pair"/>
</dbReference>
<evidence type="ECO:0000256" key="2">
    <source>
        <dbReference type="ARBA" id="ARBA00022574"/>
    </source>
</evidence>
<evidence type="ECO:0000313" key="8">
    <source>
        <dbReference type="Proteomes" id="UP000791440"/>
    </source>
</evidence>
<gene>
    <name evidence="7" type="ORF">O3G_MSEX005661</name>
</gene>
<dbReference type="InterPro" id="IPR050630">
    <property type="entry name" value="WD_repeat_EMAP"/>
</dbReference>
<reference evidence="7" key="2">
    <citation type="submission" date="2020-12" db="EMBL/GenBank/DDBJ databases">
        <authorList>
            <person name="Kanost M."/>
        </authorList>
    </citation>
    <scope>NUCLEOTIDE SEQUENCE</scope>
</reference>
<dbReference type="GO" id="GO:0031514">
    <property type="term" value="C:motile cilium"/>
    <property type="evidence" value="ECO:0007669"/>
    <property type="project" value="TreeGrafter"/>
</dbReference>
<evidence type="ECO:0000313" key="7">
    <source>
        <dbReference type="EMBL" id="KAG6448661.1"/>
    </source>
</evidence>
<dbReference type="AlphaFoldDB" id="A0A921Z0D1"/>
<reference evidence="7" key="1">
    <citation type="journal article" date="2016" name="Insect Biochem. Mol. Biol.">
        <title>Multifaceted biological insights from a draft genome sequence of the tobacco hornworm moth, Manduca sexta.</title>
        <authorList>
            <person name="Kanost M.R."/>
            <person name="Arrese E.L."/>
            <person name="Cao X."/>
            <person name="Chen Y.R."/>
            <person name="Chellapilla S."/>
            <person name="Goldsmith M.R."/>
            <person name="Grosse-Wilde E."/>
            <person name="Heckel D.G."/>
            <person name="Herndon N."/>
            <person name="Jiang H."/>
            <person name="Papanicolaou A."/>
            <person name="Qu J."/>
            <person name="Soulages J.L."/>
            <person name="Vogel H."/>
            <person name="Walters J."/>
            <person name="Waterhouse R.M."/>
            <person name="Ahn S.J."/>
            <person name="Almeida F.C."/>
            <person name="An C."/>
            <person name="Aqrawi P."/>
            <person name="Bretschneider A."/>
            <person name="Bryant W.B."/>
            <person name="Bucks S."/>
            <person name="Chao H."/>
            <person name="Chevignon G."/>
            <person name="Christen J.M."/>
            <person name="Clarke D.F."/>
            <person name="Dittmer N.T."/>
            <person name="Ferguson L.C.F."/>
            <person name="Garavelou S."/>
            <person name="Gordon K.H.J."/>
            <person name="Gunaratna R.T."/>
            <person name="Han Y."/>
            <person name="Hauser F."/>
            <person name="He Y."/>
            <person name="Heidel-Fischer H."/>
            <person name="Hirsh A."/>
            <person name="Hu Y."/>
            <person name="Jiang H."/>
            <person name="Kalra D."/>
            <person name="Klinner C."/>
            <person name="Konig C."/>
            <person name="Kovar C."/>
            <person name="Kroll A.R."/>
            <person name="Kuwar S.S."/>
            <person name="Lee S.L."/>
            <person name="Lehman R."/>
            <person name="Li K."/>
            <person name="Li Z."/>
            <person name="Liang H."/>
            <person name="Lovelace S."/>
            <person name="Lu Z."/>
            <person name="Mansfield J.H."/>
            <person name="McCulloch K.J."/>
            <person name="Mathew T."/>
            <person name="Morton B."/>
            <person name="Muzny D.M."/>
            <person name="Neunemann D."/>
            <person name="Ongeri F."/>
            <person name="Pauchet Y."/>
            <person name="Pu L.L."/>
            <person name="Pyrousis I."/>
            <person name="Rao X.J."/>
            <person name="Redding A."/>
            <person name="Roesel C."/>
            <person name="Sanchez-Gracia A."/>
            <person name="Schaack S."/>
            <person name="Shukla A."/>
            <person name="Tetreau G."/>
            <person name="Wang Y."/>
            <person name="Xiong G.H."/>
            <person name="Traut W."/>
            <person name="Walsh T.K."/>
            <person name="Worley K.C."/>
            <person name="Wu D."/>
            <person name="Wu W."/>
            <person name="Wu Y.Q."/>
            <person name="Zhang X."/>
            <person name="Zou Z."/>
            <person name="Zucker H."/>
            <person name="Briscoe A.D."/>
            <person name="Burmester T."/>
            <person name="Clem R.J."/>
            <person name="Feyereisen R."/>
            <person name="Grimmelikhuijzen C.J.P."/>
            <person name="Hamodrakas S.J."/>
            <person name="Hansson B.S."/>
            <person name="Huguet E."/>
            <person name="Jermiin L.S."/>
            <person name="Lan Q."/>
            <person name="Lehman H.K."/>
            <person name="Lorenzen M."/>
            <person name="Merzendorfer H."/>
            <person name="Michalopoulos I."/>
            <person name="Morton D.B."/>
            <person name="Muthukrishnan S."/>
            <person name="Oakeshott J.G."/>
            <person name="Palmer W."/>
            <person name="Park Y."/>
            <person name="Passarelli A.L."/>
            <person name="Rozas J."/>
            <person name="Schwartz L.M."/>
            <person name="Smith W."/>
            <person name="Southgate A."/>
            <person name="Vilcinskas A."/>
            <person name="Vogt R."/>
            <person name="Wang P."/>
            <person name="Werren J."/>
            <person name="Yu X.Q."/>
            <person name="Zhou J.J."/>
            <person name="Brown S.J."/>
            <person name="Scherer S.E."/>
            <person name="Richards S."/>
            <person name="Blissard G.W."/>
        </authorList>
    </citation>
    <scope>NUCLEOTIDE SEQUENCE</scope>
</reference>
<evidence type="ECO:0000256" key="6">
    <source>
        <dbReference type="SAM" id="MobiDB-lite"/>
    </source>
</evidence>
<evidence type="ECO:0000256" key="4">
    <source>
        <dbReference type="ARBA" id="ARBA00023273"/>
    </source>
</evidence>
<dbReference type="SMART" id="SM00320">
    <property type="entry name" value="WD40"/>
    <property type="match status" value="5"/>
</dbReference>
<evidence type="ECO:0000256" key="5">
    <source>
        <dbReference type="ARBA" id="ARBA00040994"/>
    </source>
</evidence>
<dbReference type="Pfam" id="PF00400">
    <property type="entry name" value="WD40"/>
    <property type="match status" value="1"/>
</dbReference>
<keyword evidence="3" id="KW-0677">Repeat</keyword>
<dbReference type="Proteomes" id="UP000791440">
    <property type="component" value="Unassembled WGS sequence"/>
</dbReference>
<proteinExistence type="predicted"/>
<dbReference type="PANTHER" id="PTHR13720">
    <property type="entry name" value="WD-40 REPEAT PROTEIN"/>
    <property type="match status" value="1"/>
</dbReference>
<dbReference type="InterPro" id="IPR015943">
    <property type="entry name" value="WD40/YVTN_repeat-like_dom_sf"/>
</dbReference>